<dbReference type="AlphaFoldDB" id="A0AAE0DHM0"/>
<reference evidence="1" key="1">
    <citation type="submission" date="2022-11" db="EMBL/GenBank/DDBJ databases">
        <title>Chromosomal genome sequence assembly and mating type (MAT) locus characterization of the leprose asexual lichenized fungus Lepraria neglecta (Nyl.) Erichsen.</title>
        <authorList>
            <person name="Allen J.L."/>
            <person name="Pfeffer B."/>
        </authorList>
    </citation>
    <scope>NUCLEOTIDE SEQUENCE</scope>
    <source>
        <strain evidence="1">Allen 5258</strain>
    </source>
</reference>
<name>A0AAE0DHM0_9LECA</name>
<protein>
    <submittedName>
        <fullName evidence="1">Uncharacterized protein</fullName>
    </submittedName>
</protein>
<evidence type="ECO:0000313" key="1">
    <source>
        <dbReference type="EMBL" id="KAK3170607.1"/>
    </source>
</evidence>
<proteinExistence type="predicted"/>
<gene>
    <name evidence="1" type="ORF">OEA41_002688</name>
</gene>
<comment type="caution">
    <text evidence="1">The sequence shown here is derived from an EMBL/GenBank/DDBJ whole genome shotgun (WGS) entry which is preliminary data.</text>
</comment>
<dbReference type="EMBL" id="JASNWA010000008">
    <property type="protein sequence ID" value="KAK3170607.1"/>
    <property type="molecule type" value="Genomic_DNA"/>
</dbReference>
<organism evidence="1 2">
    <name type="scientific">Lepraria neglecta</name>
    <dbReference type="NCBI Taxonomy" id="209136"/>
    <lineage>
        <taxon>Eukaryota</taxon>
        <taxon>Fungi</taxon>
        <taxon>Dikarya</taxon>
        <taxon>Ascomycota</taxon>
        <taxon>Pezizomycotina</taxon>
        <taxon>Lecanoromycetes</taxon>
        <taxon>OSLEUM clade</taxon>
        <taxon>Lecanoromycetidae</taxon>
        <taxon>Lecanorales</taxon>
        <taxon>Lecanorineae</taxon>
        <taxon>Stereocaulaceae</taxon>
        <taxon>Lepraria</taxon>
    </lineage>
</organism>
<sequence>MRDRTGTLPARLTAAVVEPAAVLPSRERDAPPGTTMTVTTATTGTTMAATVTARHDNARTLGTMMAGTIIARHDNIEYY</sequence>
<accession>A0AAE0DHM0</accession>
<dbReference type="Proteomes" id="UP001276659">
    <property type="component" value="Unassembled WGS sequence"/>
</dbReference>
<evidence type="ECO:0000313" key="2">
    <source>
        <dbReference type="Proteomes" id="UP001276659"/>
    </source>
</evidence>
<keyword evidence="2" id="KW-1185">Reference proteome</keyword>